<dbReference type="HOGENOM" id="CLU_3106090_0_0_1"/>
<evidence type="ECO:0000313" key="2">
    <source>
        <dbReference type="Proteomes" id="UP000008177"/>
    </source>
</evidence>
<sequence>MAFCYSFISDNHSNIDSEPLWKETLSGTLPVVFGTEWRLLIRKQEASAVEY</sequence>
<protein>
    <submittedName>
        <fullName evidence="1">Uncharacterized protein</fullName>
    </submittedName>
</protein>
<dbReference type="AlphaFoldDB" id="G2YEE3"/>
<dbReference type="EMBL" id="FQ790323">
    <property type="protein sequence ID" value="CCD50141.1"/>
    <property type="molecule type" value="Genomic_DNA"/>
</dbReference>
<organism evidence="1 2">
    <name type="scientific">Botryotinia fuckeliana (strain T4)</name>
    <name type="common">Noble rot fungus</name>
    <name type="synonym">Botrytis cinerea</name>
    <dbReference type="NCBI Taxonomy" id="999810"/>
    <lineage>
        <taxon>Eukaryota</taxon>
        <taxon>Fungi</taxon>
        <taxon>Dikarya</taxon>
        <taxon>Ascomycota</taxon>
        <taxon>Pezizomycotina</taxon>
        <taxon>Leotiomycetes</taxon>
        <taxon>Helotiales</taxon>
        <taxon>Sclerotiniaceae</taxon>
        <taxon>Botrytis</taxon>
    </lineage>
</organism>
<name>G2YEE3_BOTF4</name>
<dbReference type="Proteomes" id="UP000008177">
    <property type="component" value="Unplaced contigs"/>
</dbReference>
<dbReference type="InParanoid" id="G2YEE3"/>
<accession>G2YEE3</accession>
<proteinExistence type="predicted"/>
<reference evidence="2" key="1">
    <citation type="journal article" date="2011" name="PLoS Genet.">
        <title>Genomic analysis of the necrotrophic fungal pathogens Sclerotinia sclerotiorum and Botrytis cinerea.</title>
        <authorList>
            <person name="Amselem J."/>
            <person name="Cuomo C.A."/>
            <person name="van Kan J.A."/>
            <person name="Viaud M."/>
            <person name="Benito E.P."/>
            <person name="Couloux A."/>
            <person name="Coutinho P.M."/>
            <person name="de Vries R.P."/>
            <person name="Dyer P.S."/>
            <person name="Fillinger S."/>
            <person name="Fournier E."/>
            <person name="Gout L."/>
            <person name="Hahn M."/>
            <person name="Kohn L."/>
            <person name="Lapalu N."/>
            <person name="Plummer K.M."/>
            <person name="Pradier J.M."/>
            <person name="Quevillon E."/>
            <person name="Sharon A."/>
            <person name="Simon A."/>
            <person name="ten Have A."/>
            <person name="Tudzynski B."/>
            <person name="Tudzynski P."/>
            <person name="Wincker P."/>
            <person name="Andrew M."/>
            <person name="Anthouard V."/>
            <person name="Beever R.E."/>
            <person name="Beffa R."/>
            <person name="Benoit I."/>
            <person name="Bouzid O."/>
            <person name="Brault B."/>
            <person name="Chen Z."/>
            <person name="Choquer M."/>
            <person name="Collemare J."/>
            <person name="Cotton P."/>
            <person name="Danchin E.G."/>
            <person name="Da Silva C."/>
            <person name="Gautier A."/>
            <person name="Giraud C."/>
            <person name="Giraud T."/>
            <person name="Gonzalez C."/>
            <person name="Grossetete S."/>
            <person name="Guldener U."/>
            <person name="Henrissat B."/>
            <person name="Howlett B.J."/>
            <person name="Kodira C."/>
            <person name="Kretschmer M."/>
            <person name="Lappartient A."/>
            <person name="Leroch M."/>
            <person name="Levis C."/>
            <person name="Mauceli E."/>
            <person name="Neuveglise C."/>
            <person name="Oeser B."/>
            <person name="Pearson M."/>
            <person name="Poulain J."/>
            <person name="Poussereau N."/>
            <person name="Quesneville H."/>
            <person name="Rascle C."/>
            <person name="Schumacher J."/>
            <person name="Segurens B."/>
            <person name="Sexton A."/>
            <person name="Silva E."/>
            <person name="Sirven C."/>
            <person name="Soanes D.M."/>
            <person name="Talbot N.J."/>
            <person name="Templeton M."/>
            <person name="Yandava C."/>
            <person name="Yarden O."/>
            <person name="Zeng Q."/>
            <person name="Rollins J.A."/>
            <person name="Lebrun M.H."/>
            <person name="Dickman M."/>
        </authorList>
    </citation>
    <scope>NUCLEOTIDE SEQUENCE [LARGE SCALE GENOMIC DNA]</scope>
    <source>
        <strain evidence="2">T4</strain>
    </source>
</reference>
<gene>
    <name evidence="1" type="ORF">BofuT4_uP025400.1</name>
</gene>
<evidence type="ECO:0000313" key="1">
    <source>
        <dbReference type="EMBL" id="CCD50141.1"/>
    </source>
</evidence>